<name>A0A9X2FF52_9BACT</name>
<reference evidence="3" key="1">
    <citation type="submission" date="2022-06" db="EMBL/GenBank/DDBJ databases">
        <title>Aeoliella straminimaris, a novel planctomycete from sediments.</title>
        <authorList>
            <person name="Vitorino I.R."/>
            <person name="Lage O.M."/>
        </authorList>
    </citation>
    <scope>NUCLEOTIDE SEQUENCE</scope>
    <source>
        <strain evidence="3">ICT_H6.2</strain>
    </source>
</reference>
<sequence length="551" mass="61577">MNTVNDTEKLHIDEFLAVMADGDLDEAKVKNFEELLLDRSDLQDYYATRLGHQLLLLNQLKYFHPELGCDSGQFYPSISPLIPGLTDDCMPPEYGDRLEPLSLAPARWQPKYDWRYVLGLACSFLLGAVVAIWSSQGRQLASWSTPTPEHPSVPTADLIESAKIGESASPDTKDPAATPPEVTDNGLMVNSRRSLNLVSNITRTESIESMELPCKSDFTGSVYKPCTGTALLHREEGTPERGYLIALEPGQQMDIYIDTTAHDQNALSIVELDERGELAGGWTTFDNLFEKNANLPVRRLGKIGYLSEYNPSDQTKYFLFVGSHMLPGQTIDRRWYQSDFRVRLSSDDLTVVGWDDSGTARYNGPVPVDYQPDYDFNDVMMTVHFTSPESPENPLGAGIVNYLPLPQEEEAFAEKVGLGCKLQVTPGHELILSTACNSSTLNSVQIVELPSKRIIWRKSNEPDESGNQPEGDFGVFAIRNLSDKPVLYEFQSFHRQKAEEGEEPSDWSASPFRVFAGGERHVLFGFEDHPGDPIHHNNEDVNVIGRLLKLE</sequence>
<gene>
    <name evidence="3" type="ORF">NG895_24590</name>
</gene>
<dbReference type="AlphaFoldDB" id="A0A9X2FF52"/>
<organism evidence="3 4">
    <name type="scientific">Aeoliella straminimaris</name>
    <dbReference type="NCBI Taxonomy" id="2954799"/>
    <lineage>
        <taxon>Bacteria</taxon>
        <taxon>Pseudomonadati</taxon>
        <taxon>Planctomycetota</taxon>
        <taxon>Planctomycetia</taxon>
        <taxon>Pirellulales</taxon>
        <taxon>Lacipirellulaceae</taxon>
        <taxon>Aeoliella</taxon>
    </lineage>
</organism>
<keyword evidence="2" id="KW-1133">Transmembrane helix</keyword>
<feature type="region of interest" description="Disordered" evidence="1">
    <location>
        <begin position="166"/>
        <end position="185"/>
    </location>
</feature>
<evidence type="ECO:0000313" key="3">
    <source>
        <dbReference type="EMBL" id="MCO6047088.1"/>
    </source>
</evidence>
<evidence type="ECO:0000313" key="4">
    <source>
        <dbReference type="Proteomes" id="UP001155241"/>
    </source>
</evidence>
<evidence type="ECO:0000256" key="2">
    <source>
        <dbReference type="SAM" id="Phobius"/>
    </source>
</evidence>
<dbReference type="EMBL" id="JAMXLR010000089">
    <property type="protein sequence ID" value="MCO6047088.1"/>
    <property type="molecule type" value="Genomic_DNA"/>
</dbReference>
<evidence type="ECO:0000256" key="1">
    <source>
        <dbReference type="SAM" id="MobiDB-lite"/>
    </source>
</evidence>
<keyword evidence="2" id="KW-0472">Membrane</keyword>
<proteinExistence type="predicted"/>
<protein>
    <submittedName>
        <fullName evidence="3">Uncharacterized protein</fullName>
    </submittedName>
</protein>
<keyword evidence="4" id="KW-1185">Reference proteome</keyword>
<dbReference type="Proteomes" id="UP001155241">
    <property type="component" value="Unassembled WGS sequence"/>
</dbReference>
<feature type="transmembrane region" description="Helical" evidence="2">
    <location>
        <begin position="116"/>
        <end position="134"/>
    </location>
</feature>
<comment type="caution">
    <text evidence="3">The sequence shown here is derived from an EMBL/GenBank/DDBJ whole genome shotgun (WGS) entry which is preliminary data.</text>
</comment>
<accession>A0A9X2FF52</accession>
<keyword evidence="2" id="KW-0812">Transmembrane</keyword>